<proteinExistence type="predicted"/>
<protein>
    <recommendedName>
        <fullName evidence="3">Terminase-like family protein</fullName>
    </recommendedName>
</protein>
<dbReference type="AlphaFoldDB" id="A0A926D1X1"/>
<sequence>MAQVYTLTRRQQAFMDAGADEVLFGGAAGGGKSYGQLIDALYYALRYPGSKQLILRRTFPELEKSLIRVAEELYPAAAYRYNAARHMGKFCNGSLIDFGYCDSERDVTRYQSAEYDVIRFDELTHFTERMYTYLLSRLRGANPYPKQVKSATNPGGVGHAWVKARFITPMPPGEERRFAGGSRIYLPARVKDNRFLLDADPGYLRRLQNLSERDRQALLYGDWDLFEGQYFDEFKRGVHVVAPFAIPEDWTRYRTLDYGLDCLACYFIALSPEGKGYVYREIFESDLIISRAAERIRTATGAGERIRATFAPPDLWNRRQDTGRSAAEGFAAAGVGLTKADNRRVMGWYELKEWLHPGEAGPRLLIFPGCVKLIESLSSILADPDNPEDCARQPHELTHAPDALRYFVAGRPHPARSRPGERGLAAFLRYGG</sequence>
<dbReference type="InterPro" id="IPR027417">
    <property type="entry name" value="P-loop_NTPase"/>
</dbReference>
<dbReference type="Gene3D" id="3.30.420.280">
    <property type="match status" value="1"/>
</dbReference>
<accession>A0A926D1X1</accession>
<name>A0A926D1X1_9FIRM</name>
<comment type="caution">
    <text evidence="1">The sequence shown here is derived from an EMBL/GenBank/DDBJ whole genome shotgun (WGS) entry which is preliminary data.</text>
</comment>
<keyword evidence="2" id="KW-1185">Reference proteome</keyword>
<evidence type="ECO:0008006" key="3">
    <source>
        <dbReference type="Google" id="ProtNLM"/>
    </source>
</evidence>
<evidence type="ECO:0000313" key="2">
    <source>
        <dbReference type="Proteomes" id="UP000654279"/>
    </source>
</evidence>
<dbReference type="Gene3D" id="3.40.50.300">
    <property type="entry name" value="P-loop containing nucleotide triphosphate hydrolases"/>
    <property type="match status" value="1"/>
</dbReference>
<evidence type="ECO:0000313" key="1">
    <source>
        <dbReference type="EMBL" id="MBC8529721.1"/>
    </source>
</evidence>
<organism evidence="1 2">
    <name type="scientific">Luoshenia tenuis</name>
    <dbReference type="NCBI Taxonomy" id="2763654"/>
    <lineage>
        <taxon>Bacteria</taxon>
        <taxon>Bacillati</taxon>
        <taxon>Bacillota</taxon>
        <taxon>Clostridia</taxon>
        <taxon>Christensenellales</taxon>
        <taxon>Christensenellaceae</taxon>
        <taxon>Luoshenia</taxon>
    </lineage>
</organism>
<dbReference type="EMBL" id="JACRSO010000004">
    <property type="protein sequence ID" value="MBC8529721.1"/>
    <property type="molecule type" value="Genomic_DNA"/>
</dbReference>
<reference evidence="1" key="1">
    <citation type="submission" date="2020-08" db="EMBL/GenBank/DDBJ databases">
        <title>Genome public.</title>
        <authorList>
            <person name="Liu C."/>
            <person name="Sun Q."/>
        </authorList>
    </citation>
    <scope>NUCLEOTIDE SEQUENCE</scope>
    <source>
        <strain evidence="1">NSJ-44</strain>
    </source>
</reference>
<dbReference type="Proteomes" id="UP000654279">
    <property type="component" value="Unassembled WGS sequence"/>
</dbReference>
<gene>
    <name evidence="1" type="ORF">H8699_09800</name>
</gene>
<dbReference type="Pfam" id="PF03237">
    <property type="entry name" value="Terminase_6N"/>
    <property type="match status" value="1"/>
</dbReference>